<feature type="region of interest" description="Disordered" evidence="1">
    <location>
        <begin position="37"/>
        <end position="93"/>
    </location>
</feature>
<sequence length="122" mass="13887">MKDNPQLQHNDLPIWLALMIKFKGLYASNTPCISFSIRPKDQDNPHDDAHPEWENNAKRQNTSEHGTNVFGELSSGQVNESEPGPLTSSNKKQLDDFDFWTNSYAIDDDELPTEKVSQELVK</sequence>
<dbReference type="EMBL" id="BKCJ010003867">
    <property type="protein sequence ID" value="GEU57647.1"/>
    <property type="molecule type" value="Genomic_DNA"/>
</dbReference>
<name>A0A6L2L9W1_TANCI</name>
<dbReference type="AlphaFoldDB" id="A0A6L2L9W1"/>
<gene>
    <name evidence="2" type="ORF">Tci_029625</name>
</gene>
<protein>
    <submittedName>
        <fullName evidence="2">Uncharacterized protein</fullName>
    </submittedName>
</protein>
<proteinExistence type="predicted"/>
<feature type="compositionally biased region" description="Polar residues" evidence="1">
    <location>
        <begin position="74"/>
        <end position="91"/>
    </location>
</feature>
<evidence type="ECO:0000256" key="1">
    <source>
        <dbReference type="SAM" id="MobiDB-lite"/>
    </source>
</evidence>
<accession>A0A6L2L9W1</accession>
<organism evidence="2">
    <name type="scientific">Tanacetum cinerariifolium</name>
    <name type="common">Dalmatian daisy</name>
    <name type="synonym">Chrysanthemum cinerariifolium</name>
    <dbReference type="NCBI Taxonomy" id="118510"/>
    <lineage>
        <taxon>Eukaryota</taxon>
        <taxon>Viridiplantae</taxon>
        <taxon>Streptophyta</taxon>
        <taxon>Embryophyta</taxon>
        <taxon>Tracheophyta</taxon>
        <taxon>Spermatophyta</taxon>
        <taxon>Magnoliopsida</taxon>
        <taxon>eudicotyledons</taxon>
        <taxon>Gunneridae</taxon>
        <taxon>Pentapetalae</taxon>
        <taxon>asterids</taxon>
        <taxon>campanulids</taxon>
        <taxon>Asterales</taxon>
        <taxon>Asteraceae</taxon>
        <taxon>Asteroideae</taxon>
        <taxon>Anthemideae</taxon>
        <taxon>Anthemidinae</taxon>
        <taxon>Tanacetum</taxon>
    </lineage>
</organism>
<comment type="caution">
    <text evidence="2">The sequence shown here is derived from an EMBL/GenBank/DDBJ whole genome shotgun (WGS) entry which is preliminary data.</text>
</comment>
<reference evidence="2" key="1">
    <citation type="journal article" date="2019" name="Sci. Rep.">
        <title>Draft genome of Tanacetum cinerariifolium, the natural source of mosquito coil.</title>
        <authorList>
            <person name="Yamashiro T."/>
            <person name="Shiraishi A."/>
            <person name="Satake H."/>
            <person name="Nakayama K."/>
        </authorList>
    </citation>
    <scope>NUCLEOTIDE SEQUENCE</scope>
</reference>
<evidence type="ECO:0000313" key="2">
    <source>
        <dbReference type="EMBL" id="GEU57647.1"/>
    </source>
</evidence>
<feature type="compositionally biased region" description="Basic and acidic residues" evidence="1">
    <location>
        <begin position="38"/>
        <end position="57"/>
    </location>
</feature>